<dbReference type="InterPro" id="IPR011990">
    <property type="entry name" value="TPR-like_helical_dom_sf"/>
</dbReference>
<dbReference type="EMBL" id="LXPE01000016">
    <property type="protein sequence ID" value="OBA26576.1"/>
    <property type="molecule type" value="Genomic_DNA"/>
</dbReference>
<dbReference type="InterPro" id="IPR036869">
    <property type="entry name" value="J_dom_sf"/>
</dbReference>
<feature type="region of interest" description="Disordered" evidence="1">
    <location>
        <begin position="120"/>
        <end position="153"/>
    </location>
</feature>
<feature type="region of interest" description="Disordered" evidence="1">
    <location>
        <begin position="80"/>
        <end position="104"/>
    </location>
</feature>
<dbReference type="GO" id="GO:0031982">
    <property type="term" value="C:vesicle"/>
    <property type="evidence" value="ECO:0007669"/>
    <property type="project" value="TreeGrafter"/>
</dbReference>
<evidence type="ECO:0000313" key="3">
    <source>
        <dbReference type="Proteomes" id="UP000092321"/>
    </source>
</evidence>
<dbReference type="SUPFAM" id="SSF46565">
    <property type="entry name" value="Chaperone J-domain"/>
    <property type="match status" value="1"/>
</dbReference>
<dbReference type="OrthoDB" id="1717591at2759"/>
<dbReference type="SUPFAM" id="SSF48452">
    <property type="entry name" value="TPR-like"/>
    <property type="match status" value="1"/>
</dbReference>
<comment type="caution">
    <text evidence="2">The sequence shown here is derived from an EMBL/GenBank/DDBJ whole genome shotgun (WGS) entry which is preliminary data.</text>
</comment>
<evidence type="ECO:0008006" key="4">
    <source>
        <dbReference type="Google" id="ProtNLM"/>
    </source>
</evidence>
<dbReference type="GO" id="GO:0072583">
    <property type="term" value="P:clathrin-dependent endocytosis"/>
    <property type="evidence" value="ECO:0007669"/>
    <property type="project" value="TreeGrafter"/>
</dbReference>
<gene>
    <name evidence="2" type="ORF">HANVADRAFT_2682</name>
</gene>
<dbReference type="Gene3D" id="1.25.40.10">
    <property type="entry name" value="Tetratricopeptide repeat domain"/>
    <property type="match status" value="1"/>
</dbReference>
<keyword evidence="3" id="KW-1185">Reference proteome</keyword>
<name>A0A1B7TCV2_9ASCO</name>
<feature type="compositionally biased region" description="Polar residues" evidence="1">
    <location>
        <begin position="128"/>
        <end position="143"/>
    </location>
</feature>
<dbReference type="GO" id="GO:0072318">
    <property type="term" value="P:clathrin coat disassembly"/>
    <property type="evidence" value="ECO:0007669"/>
    <property type="project" value="TreeGrafter"/>
</dbReference>
<accession>A0A1B7TCV2</accession>
<protein>
    <recommendedName>
        <fullName evidence="4">J domain-containing protein</fullName>
    </recommendedName>
</protein>
<feature type="compositionally biased region" description="Polar residues" evidence="1">
    <location>
        <begin position="80"/>
        <end position="100"/>
    </location>
</feature>
<reference evidence="3" key="1">
    <citation type="journal article" date="2016" name="Proc. Natl. Acad. Sci. U.S.A.">
        <title>Comparative genomics of biotechnologically important yeasts.</title>
        <authorList>
            <person name="Riley R."/>
            <person name="Haridas S."/>
            <person name="Wolfe K.H."/>
            <person name="Lopes M.R."/>
            <person name="Hittinger C.T."/>
            <person name="Goeker M."/>
            <person name="Salamov A.A."/>
            <person name="Wisecaver J.H."/>
            <person name="Long T.M."/>
            <person name="Calvey C.H."/>
            <person name="Aerts A.L."/>
            <person name="Barry K.W."/>
            <person name="Choi C."/>
            <person name="Clum A."/>
            <person name="Coughlan A.Y."/>
            <person name="Deshpande S."/>
            <person name="Douglass A.P."/>
            <person name="Hanson S.J."/>
            <person name="Klenk H.-P."/>
            <person name="LaButti K.M."/>
            <person name="Lapidus A."/>
            <person name="Lindquist E.A."/>
            <person name="Lipzen A.M."/>
            <person name="Meier-Kolthoff J.P."/>
            <person name="Ohm R.A."/>
            <person name="Otillar R.P."/>
            <person name="Pangilinan J.L."/>
            <person name="Peng Y."/>
            <person name="Rokas A."/>
            <person name="Rosa C.A."/>
            <person name="Scheuner C."/>
            <person name="Sibirny A.A."/>
            <person name="Slot J.C."/>
            <person name="Stielow J.B."/>
            <person name="Sun H."/>
            <person name="Kurtzman C.P."/>
            <person name="Blackwell M."/>
            <person name="Grigoriev I.V."/>
            <person name="Jeffries T.W."/>
        </authorList>
    </citation>
    <scope>NUCLEOTIDE SEQUENCE [LARGE SCALE GENOMIC DNA]</scope>
    <source>
        <strain evidence="3">NRRL Y-1626</strain>
    </source>
</reference>
<dbReference type="AlphaFoldDB" id="A0A1B7TCV2"/>
<dbReference type="Proteomes" id="UP000092321">
    <property type="component" value="Unassembled WGS sequence"/>
</dbReference>
<evidence type="ECO:0000313" key="2">
    <source>
        <dbReference type="EMBL" id="OBA26576.1"/>
    </source>
</evidence>
<organism evidence="2 3">
    <name type="scientific">Hanseniaspora valbyensis NRRL Y-1626</name>
    <dbReference type="NCBI Taxonomy" id="766949"/>
    <lineage>
        <taxon>Eukaryota</taxon>
        <taxon>Fungi</taxon>
        <taxon>Dikarya</taxon>
        <taxon>Ascomycota</taxon>
        <taxon>Saccharomycotina</taxon>
        <taxon>Saccharomycetes</taxon>
        <taxon>Saccharomycodales</taxon>
        <taxon>Saccharomycodaceae</taxon>
        <taxon>Hanseniaspora</taxon>
    </lineage>
</organism>
<feature type="region of interest" description="Disordered" evidence="1">
    <location>
        <begin position="1"/>
        <end position="62"/>
    </location>
</feature>
<feature type="compositionally biased region" description="Polar residues" evidence="1">
    <location>
        <begin position="35"/>
        <end position="45"/>
    </location>
</feature>
<sequence length="627" mass="71978">MGSNDDPFADLFQNFKSVNNNSSTTQKSNEKDSLKQNIDNKQTILQPVKKNPIPTFKSNSNSSVNLSNDLDDLFGFNATTSSSLNKSTSPISLSTQGNNKYETDDDLLMSGFEELRIQQSQKEEARKNNNQSILPNRTPNDTPSRTRRTGTNIEARVNYKNRFETANDDGDDDSNWDFATSGLDLNNRNNQQRSNNSSLFSLTSQLFDQGKKFVETQFAFDSSDRMGDSQSMNRNVSSPRLNNKVNSFESFSGIRDNNYSDAPVKKESILIQDNSLLSFDDEEVKTRKTTSQSKIQPENVLLDINDSITNNSSKIYSTSNTTFSIPNNVVNKLSSFESDSYYEFKDQATNAFKLGDFHTATEKFKLASQSIPQNHIFQVVIYRNLLTTMIKIGDVEEMGNILNLVFKLLPSDNFKQWSGYEFKERQMFTLKNLYKKILLCQCDYYEMKENLSEALNIYKKLIHLGFSDTAIIKEKQRLDKMVNPVKKIVPKKPTPSLSSSSLNKNTVEVKKQQQHNLNIQKQIQNEDTIIEIKKQVNKNIEQWCNGKPEDLRHLLSTLHQIISDWQQIDLQNLISPKKCKIYYFKAINKTHPDKIPQTTPKDKQILYETVFMVLNKAWETFKVENQL</sequence>
<dbReference type="PANTHER" id="PTHR23172">
    <property type="entry name" value="AUXILIN/CYCLIN G-ASSOCIATED KINASE-RELATED"/>
    <property type="match status" value="1"/>
</dbReference>
<proteinExistence type="predicted"/>
<dbReference type="GO" id="GO:0030276">
    <property type="term" value="F:clathrin binding"/>
    <property type="evidence" value="ECO:0007669"/>
    <property type="project" value="TreeGrafter"/>
</dbReference>
<dbReference type="Gene3D" id="1.10.287.110">
    <property type="entry name" value="DnaJ domain"/>
    <property type="match status" value="1"/>
</dbReference>
<feature type="compositionally biased region" description="Polar residues" evidence="1">
    <location>
        <begin position="14"/>
        <end position="27"/>
    </location>
</feature>
<evidence type="ECO:0000256" key="1">
    <source>
        <dbReference type="SAM" id="MobiDB-lite"/>
    </source>
</evidence>
<dbReference type="GO" id="GO:0005737">
    <property type="term" value="C:cytoplasm"/>
    <property type="evidence" value="ECO:0007669"/>
    <property type="project" value="TreeGrafter"/>
</dbReference>
<dbReference type="PANTHER" id="PTHR23172:SF19">
    <property type="entry name" value="J DOMAIN-CONTAINING PROTEIN"/>
    <property type="match status" value="1"/>
</dbReference>